<reference evidence="3" key="2">
    <citation type="journal article" date="2008" name="Nucleic Acids Res.">
        <title>The rice annotation project database (RAP-DB): 2008 update.</title>
        <authorList>
            <consortium name="The rice annotation project (RAP)"/>
        </authorList>
    </citation>
    <scope>GENOME REANNOTATION</scope>
    <source>
        <strain evidence="3">cv. Nipponbare</strain>
    </source>
</reference>
<keyword evidence="1" id="KW-1133">Transmembrane helix</keyword>
<keyword evidence="1" id="KW-0472">Membrane</keyword>
<protein>
    <submittedName>
        <fullName evidence="2">Os10g0512001 protein</fullName>
    </submittedName>
</protein>
<evidence type="ECO:0000313" key="2">
    <source>
        <dbReference type="EMBL" id="BAH94966.1"/>
    </source>
</evidence>
<dbReference type="KEGG" id="dosa:Os10g0512001"/>
<gene>
    <name evidence="2" type="ordered locus">Os10g0512001</name>
</gene>
<proteinExistence type="predicted"/>
<dbReference type="AlphaFoldDB" id="C7J7I5"/>
<name>C7J7I5_ORYSJ</name>
<sequence>MEKMMTPHPQSVIVILKYESDLPCSKSDTENPIICGVNIHKSSSNHLRKCMAIHTSEKMTWSKVRFAKIIGGFFEQLALISFVTLLSVQ</sequence>
<reference evidence="2 3" key="1">
    <citation type="journal article" date="2005" name="Nature">
        <title>The map-based sequence of the rice genome.</title>
        <authorList>
            <consortium name="International rice genome sequencing project (IRGSP)"/>
            <person name="Matsumoto T."/>
            <person name="Wu J."/>
            <person name="Kanamori H."/>
            <person name="Katayose Y."/>
            <person name="Fujisawa M."/>
            <person name="Namiki N."/>
            <person name="Mizuno H."/>
            <person name="Yamamoto K."/>
            <person name="Antonio B.A."/>
            <person name="Baba T."/>
            <person name="Sakata K."/>
            <person name="Nagamura Y."/>
            <person name="Aoki H."/>
            <person name="Arikawa K."/>
            <person name="Arita K."/>
            <person name="Bito T."/>
            <person name="Chiden Y."/>
            <person name="Fujitsuka N."/>
            <person name="Fukunaka R."/>
            <person name="Hamada M."/>
            <person name="Harada C."/>
            <person name="Hayashi A."/>
            <person name="Hijishita S."/>
            <person name="Honda M."/>
            <person name="Hosokawa S."/>
            <person name="Ichikawa Y."/>
            <person name="Idonuma A."/>
            <person name="Iijima M."/>
            <person name="Ikeda M."/>
            <person name="Ikeno M."/>
            <person name="Ito K."/>
            <person name="Ito S."/>
            <person name="Ito T."/>
            <person name="Ito Y."/>
            <person name="Ito Y."/>
            <person name="Iwabuchi A."/>
            <person name="Kamiya K."/>
            <person name="Karasawa W."/>
            <person name="Kurita K."/>
            <person name="Katagiri S."/>
            <person name="Kikuta A."/>
            <person name="Kobayashi H."/>
            <person name="Kobayashi N."/>
            <person name="Machita K."/>
            <person name="Maehara T."/>
            <person name="Masukawa M."/>
            <person name="Mizubayashi T."/>
            <person name="Mukai Y."/>
            <person name="Nagasaki H."/>
            <person name="Nagata Y."/>
            <person name="Naito S."/>
            <person name="Nakashima M."/>
            <person name="Nakama Y."/>
            <person name="Nakamichi Y."/>
            <person name="Nakamura M."/>
            <person name="Meguro A."/>
            <person name="Negishi M."/>
            <person name="Ohta I."/>
            <person name="Ohta T."/>
            <person name="Okamoto M."/>
            <person name="Ono N."/>
            <person name="Saji S."/>
            <person name="Sakaguchi M."/>
            <person name="Sakai K."/>
            <person name="Shibata M."/>
            <person name="Shimokawa T."/>
            <person name="Song J."/>
            <person name="Takazaki Y."/>
            <person name="Terasawa K."/>
            <person name="Tsugane M."/>
            <person name="Tsuji K."/>
            <person name="Ueda S."/>
            <person name="Waki K."/>
            <person name="Yamagata H."/>
            <person name="Yamamoto M."/>
            <person name="Yamamoto S."/>
            <person name="Yamane H."/>
            <person name="Yoshiki S."/>
            <person name="Yoshihara R."/>
            <person name="Yukawa K."/>
            <person name="Zhong H."/>
            <person name="Yano M."/>
            <person name="Yuan Q."/>
            <person name="Ouyang S."/>
            <person name="Liu J."/>
            <person name="Jones K.M."/>
            <person name="Gansberger K."/>
            <person name="Moffat K."/>
            <person name="Hill J."/>
            <person name="Bera J."/>
            <person name="Fadrosh D."/>
            <person name="Jin S."/>
            <person name="Johri S."/>
            <person name="Kim M."/>
            <person name="Overton L."/>
            <person name="Reardon M."/>
            <person name="Tsitrin T."/>
            <person name="Vuong H."/>
            <person name="Weaver B."/>
            <person name="Ciecko A."/>
            <person name="Tallon L."/>
            <person name="Jackson J."/>
            <person name="Pai G."/>
            <person name="Aken S.V."/>
            <person name="Utterback T."/>
            <person name="Reidmuller S."/>
            <person name="Feldblyum T."/>
            <person name="Hsiao J."/>
            <person name="Zismann V."/>
            <person name="Iobst S."/>
            <person name="de Vazeille A.R."/>
            <person name="Buell C.R."/>
            <person name="Ying K."/>
            <person name="Li Y."/>
            <person name="Lu T."/>
            <person name="Huang Y."/>
            <person name="Zhao Q."/>
            <person name="Feng Q."/>
            <person name="Zhang L."/>
            <person name="Zhu J."/>
            <person name="Weng Q."/>
            <person name="Mu J."/>
            <person name="Lu Y."/>
            <person name="Fan D."/>
            <person name="Liu Y."/>
            <person name="Guan J."/>
            <person name="Zhang Y."/>
            <person name="Yu S."/>
            <person name="Liu X."/>
            <person name="Zhang Y."/>
            <person name="Hong G."/>
            <person name="Han B."/>
            <person name="Choisne N."/>
            <person name="Demange N."/>
            <person name="Orjeda G."/>
            <person name="Samain S."/>
            <person name="Cattolico L."/>
            <person name="Pelletier E."/>
            <person name="Couloux A."/>
            <person name="Segurens B."/>
            <person name="Wincker P."/>
            <person name="D'Hont A."/>
            <person name="Scarpelli C."/>
            <person name="Weissenbach J."/>
            <person name="Salanoubat M."/>
            <person name="Quetier F."/>
            <person name="Yu Y."/>
            <person name="Kim H.R."/>
            <person name="Rambo T."/>
            <person name="Currie J."/>
            <person name="Collura K."/>
            <person name="Luo M."/>
            <person name="Yang T."/>
            <person name="Ammiraju J.S.S."/>
            <person name="Engler F."/>
            <person name="Soderlund C."/>
            <person name="Wing R.A."/>
            <person name="Palmer L.E."/>
            <person name="de la Bastide M."/>
            <person name="Spiegel L."/>
            <person name="Nascimento L."/>
            <person name="Zutavern T."/>
            <person name="O'Shaughnessy A."/>
            <person name="Dike S."/>
            <person name="Dedhia N."/>
            <person name="Preston R."/>
            <person name="Balija V."/>
            <person name="McCombie W.R."/>
            <person name="Chow T."/>
            <person name="Chen H."/>
            <person name="Chung M."/>
            <person name="Chen C."/>
            <person name="Shaw J."/>
            <person name="Wu H."/>
            <person name="Hsiao K."/>
            <person name="Chao Y."/>
            <person name="Chu M."/>
            <person name="Cheng C."/>
            <person name="Hour A."/>
            <person name="Lee P."/>
            <person name="Lin S."/>
            <person name="Lin Y."/>
            <person name="Liou J."/>
            <person name="Liu S."/>
            <person name="Hsing Y."/>
            <person name="Raghuvanshi S."/>
            <person name="Mohanty A."/>
            <person name="Bharti A.K."/>
            <person name="Gaur A."/>
            <person name="Gupta V."/>
            <person name="Kumar D."/>
            <person name="Ravi V."/>
            <person name="Vij S."/>
            <person name="Kapur A."/>
            <person name="Khurana P."/>
            <person name="Khurana P."/>
            <person name="Khurana J.P."/>
            <person name="Tyagi A.K."/>
            <person name="Gaikwad K."/>
            <person name="Singh A."/>
            <person name="Dalal V."/>
            <person name="Srivastava S."/>
            <person name="Dixit A."/>
            <person name="Pal A.K."/>
            <person name="Ghazi I.A."/>
            <person name="Yadav M."/>
            <person name="Pandit A."/>
            <person name="Bhargava A."/>
            <person name="Sureshbabu K."/>
            <person name="Batra K."/>
            <person name="Sharma T.R."/>
            <person name="Mohapatra T."/>
            <person name="Singh N.K."/>
            <person name="Messing J."/>
            <person name="Nelson A.B."/>
            <person name="Fuks G."/>
            <person name="Kavchok S."/>
            <person name="Keizer G."/>
            <person name="Linton E."/>
            <person name="Llaca V."/>
            <person name="Song R."/>
            <person name="Tanyolac B."/>
            <person name="Young S."/>
            <person name="Ho-Il K."/>
            <person name="Hahn J.H."/>
            <person name="Sangsakoo G."/>
            <person name="Vanavichit A."/>
            <person name="de Mattos Luiz.A.T."/>
            <person name="Zimmer P.D."/>
            <person name="Malone G."/>
            <person name="Dellagostin O."/>
            <person name="de Oliveira A.C."/>
            <person name="Bevan M."/>
            <person name="Bancroft I."/>
            <person name="Minx P."/>
            <person name="Cordum H."/>
            <person name="Wilson R."/>
            <person name="Cheng Z."/>
            <person name="Jin W."/>
            <person name="Jiang J."/>
            <person name="Leong S.A."/>
            <person name="Iwama H."/>
            <person name="Gojobori T."/>
            <person name="Itoh T."/>
            <person name="Niimura Y."/>
            <person name="Fujii Y."/>
            <person name="Habara T."/>
            <person name="Sakai H."/>
            <person name="Sato Y."/>
            <person name="Wilson G."/>
            <person name="Kumar K."/>
            <person name="McCouch S."/>
            <person name="Juretic N."/>
            <person name="Hoen D."/>
            <person name="Wright S."/>
            <person name="Bruskiewich R."/>
            <person name="Bureau T."/>
            <person name="Miyao A."/>
            <person name="Hirochika H."/>
            <person name="Nishikawa T."/>
            <person name="Kadowaki K."/>
            <person name="Sugiura M."/>
            <person name="Burr B."/>
            <person name="Sasaki T."/>
        </authorList>
    </citation>
    <scope>NUCLEOTIDE SEQUENCE [LARGE SCALE GENOMIC DNA]</scope>
    <source>
        <strain evidence="3">cv. Nipponbare</strain>
    </source>
</reference>
<dbReference type="Proteomes" id="UP000000763">
    <property type="component" value="Chromosome 10"/>
</dbReference>
<evidence type="ECO:0000313" key="3">
    <source>
        <dbReference type="Proteomes" id="UP000000763"/>
    </source>
</evidence>
<evidence type="ECO:0000256" key="1">
    <source>
        <dbReference type="SAM" id="Phobius"/>
    </source>
</evidence>
<accession>C7J7I5</accession>
<organism evidence="2 3">
    <name type="scientific">Oryza sativa subsp. japonica</name>
    <name type="common">Rice</name>
    <dbReference type="NCBI Taxonomy" id="39947"/>
    <lineage>
        <taxon>Eukaryota</taxon>
        <taxon>Viridiplantae</taxon>
        <taxon>Streptophyta</taxon>
        <taxon>Embryophyta</taxon>
        <taxon>Tracheophyta</taxon>
        <taxon>Spermatophyta</taxon>
        <taxon>Magnoliopsida</taxon>
        <taxon>Liliopsida</taxon>
        <taxon>Poales</taxon>
        <taxon>Poaceae</taxon>
        <taxon>BOP clade</taxon>
        <taxon>Oryzoideae</taxon>
        <taxon>Oryzeae</taxon>
        <taxon>Oryzinae</taxon>
        <taxon>Oryza</taxon>
        <taxon>Oryza sativa</taxon>
    </lineage>
</organism>
<feature type="transmembrane region" description="Helical" evidence="1">
    <location>
        <begin position="66"/>
        <end position="88"/>
    </location>
</feature>
<keyword evidence="1" id="KW-0812">Transmembrane</keyword>
<dbReference type="EMBL" id="AP008216">
    <property type="protein sequence ID" value="BAH94966.1"/>
    <property type="molecule type" value="Genomic_DNA"/>
</dbReference>